<evidence type="ECO:0000313" key="1">
    <source>
        <dbReference type="EMBL" id="EGB01736.1"/>
    </source>
</evidence>
<sequence>LSNLRRRHPHLSVLNVLGCYLGNALPTARSRANCVIVNDRCWSRSVTAKPIELAKRLSDELALPPWSRQLGKTPSLGDNLFFSRGREHAREERPQWGSPPVGHGKIKVEVEVEVK</sequence>
<protein>
    <submittedName>
        <fullName evidence="1">Uncharacterized protein</fullName>
    </submittedName>
</protein>
<name>F0YT23_AURAN</name>
<organism evidence="2">
    <name type="scientific">Aureococcus anophagefferens</name>
    <name type="common">Harmful bloom alga</name>
    <dbReference type="NCBI Taxonomy" id="44056"/>
    <lineage>
        <taxon>Eukaryota</taxon>
        <taxon>Sar</taxon>
        <taxon>Stramenopiles</taxon>
        <taxon>Ochrophyta</taxon>
        <taxon>Pelagophyceae</taxon>
        <taxon>Pelagomonadales</taxon>
        <taxon>Pelagomonadaceae</taxon>
        <taxon>Aureococcus</taxon>
    </lineage>
</organism>
<keyword evidence="2" id="KW-1185">Reference proteome</keyword>
<dbReference type="AlphaFoldDB" id="F0YT23"/>
<dbReference type="InParanoid" id="F0YT23"/>
<dbReference type="KEGG" id="aaf:AURANDRAFT_69545"/>
<dbReference type="RefSeq" id="XP_009043565.1">
    <property type="nucleotide sequence ID" value="XM_009045317.1"/>
</dbReference>
<dbReference type="Proteomes" id="UP000002729">
    <property type="component" value="Unassembled WGS sequence"/>
</dbReference>
<gene>
    <name evidence="1" type="ORF">AURANDRAFT_69545</name>
</gene>
<feature type="non-terminal residue" evidence="1">
    <location>
        <position position="115"/>
    </location>
</feature>
<evidence type="ECO:0000313" key="2">
    <source>
        <dbReference type="Proteomes" id="UP000002729"/>
    </source>
</evidence>
<feature type="non-terminal residue" evidence="1">
    <location>
        <position position="1"/>
    </location>
</feature>
<dbReference type="EMBL" id="GL834255">
    <property type="protein sequence ID" value="EGB01736.1"/>
    <property type="molecule type" value="Genomic_DNA"/>
</dbReference>
<dbReference type="GeneID" id="20227601"/>
<accession>F0YT23</accession>
<proteinExistence type="predicted"/>
<reference evidence="1 2" key="1">
    <citation type="journal article" date="2011" name="Proc. Natl. Acad. Sci. U.S.A.">
        <title>Niche of harmful alga Aureococcus anophagefferens revealed through ecogenomics.</title>
        <authorList>
            <person name="Gobler C.J."/>
            <person name="Berry D.L."/>
            <person name="Dyhrman S.T."/>
            <person name="Wilhelm S.W."/>
            <person name="Salamov A."/>
            <person name="Lobanov A.V."/>
            <person name="Zhang Y."/>
            <person name="Collier J.L."/>
            <person name="Wurch L.L."/>
            <person name="Kustka A.B."/>
            <person name="Dill B.D."/>
            <person name="Shah M."/>
            <person name="VerBerkmoes N.C."/>
            <person name="Kuo A."/>
            <person name="Terry A."/>
            <person name="Pangilinan J."/>
            <person name="Lindquist E.A."/>
            <person name="Lucas S."/>
            <person name="Paulsen I.T."/>
            <person name="Hattenrath-Lehmann T.K."/>
            <person name="Talmage S.C."/>
            <person name="Walker E.A."/>
            <person name="Koch F."/>
            <person name="Burson A.M."/>
            <person name="Marcoval M.A."/>
            <person name="Tang Y.Z."/>
            <person name="Lecleir G.R."/>
            <person name="Coyne K.J."/>
            <person name="Berg G.M."/>
            <person name="Bertrand E.M."/>
            <person name="Saito M.A."/>
            <person name="Gladyshev V.N."/>
            <person name="Grigoriev I.V."/>
        </authorList>
    </citation>
    <scope>NUCLEOTIDE SEQUENCE [LARGE SCALE GENOMIC DNA]</scope>
    <source>
        <strain evidence="2">CCMP 1984</strain>
    </source>
</reference>